<comment type="caution">
    <text evidence="3">The sequence shown here is derived from an EMBL/GenBank/DDBJ whole genome shotgun (WGS) entry which is preliminary data.</text>
</comment>
<organism evidence="3 4">
    <name type="scientific">Albula glossodonta</name>
    <name type="common">roundjaw bonefish</name>
    <dbReference type="NCBI Taxonomy" id="121402"/>
    <lineage>
        <taxon>Eukaryota</taxon>
        <taxon>Metazoa</taxon>
        <taxon>Chordata</taxon>
        <taxon>Craniata</taxon>
        <taxon>Vertebrata</taxon>
        <taxon>Euteleostomi</taxon>
        <taxon>Actinopterygii</taxon>
        <taxon>Neopterygii</taxon>
        <taxon>Teleostei</taxon>
        <taxon>Albuliformes</taxon>
        <taxon>Albulidae</taxon>
        <taxon>Albula</taxon>
    </lineage>
</organism>
<protein>
    <submittedName>
        <fullName evidence="3">Uncharacterized protein</fullName>
    </submittedName>
</protein>
<dbReference type="EMBL" id="JAFBMS010000645">
    <property type="protein sequence ID" value="KAG9330347.1"/>
    <property type="molecule type" value="Genomic_DNA"/>
</dbReference>
<proteinExistence type="predicted"/>
<evidence type="ECO:0000313" key="4">
    <source>
        <dbReference type="Proteomes" id="UP000824540"/>
    </source>
</evidence>
<evidence type="ECO:0000313" key="2">
    <source>
        <dbReference type="EMBL" id="KAG9330350.1"/>
    </source>
</evidence>
<accession>A0A8T2N1Q4</accession>
<dbReference type="EMBL" id="JAFBMS010000643">
    <property type="protein sequence ID" value="KAG9330350.1"/>
    <property type="molecule type" value="Genomic_DNA"/>
</dbReference>
<dbReference type="Proteomes" id="UP000824540">
    <property type="component" value="Unassembled WGS sequence"/>
</dbReference>
<reference evidence="3" key="1">
    <citation type="thesis" date="2021" institute="BYU ScholarsArchive" country="Provo, UT, USA">
        <title>Applications of and Algorithms for Genome Assembly and Genomic Analyses with an Emphasis on Marine Teleosts.</title>
        <authorList>
            <person name="Pickett B.D."/>
        </authorList>
    </citation>
    <scope>NUCLEOTIDE SEQUENCE</scope>
    <source>
        <strain evidence="3">HI-2016</strain>
    </source>
</reference>
<name>A0A8T2N1Q4_9TELE</name>
<evidence type="ECO:0000313" key="3">
    <source>
        <dbReference type="EMBL" id="KAG9334033.1"/>
    </source>
</evidence>
<gene>
    <name evidence="3" type="ORF">JZ751_009265</name>
    <name evidence="2" type="ORF">JZ751_025653</name>
    <name evidence="1" type="ORF">JZ751_025668</name>
</gene>
<sequence length="65" mass="7298">MKPQKDTLKTSKTRTTASSVHPLSHYLPFHSNSGPLRQLLFLLLSSKTGFFSVCKEIVSQTFTTQ</sequence>
<dbReference type="EMBL" id="JAFBMS010000166">
    <property type="protein sequence ID" value="KAG9334033.1"/>
    <property type="molecule type" value="Genomic_DNA"/>
</dbReference>
<evidence type="ECO:0000313" key="1">
    <source>
        <dbReference type="EMBL" id="KAG9330347.1"/>
    </source>
</evidence>
<keyword evidence="4" id="KW-1185">Reference proteome</keyword>
<dbReference type="AlphaFoldDB" id="A0A8T2N1Q4"/>